<accession>A0A1Z5JYQ7</accession>
<organism evidence="2 3">
    <name type="scientific">Fistulifera solaris</name>
    <name type="common">Oleaginous diatom</name>
    <dbReference type="NCBI Taxonomy" id="1519565"/>
    <lineage>
        <taxon>Eukaryota</taxon>
        <taxon>Sar</taxon>
        <taxon>Stramenopiles</taxon>
        <taxon>Ochrophyta</taxon>
        <taxon>Bacillariophyta</taxon>
        <taxon>Bacillariophyceae</taxon>
        <taxon>Bacillariophycidae</taxon>
        <taxon>Naviculales</taxon>
        <taxon>Naviculaceae</taxon>
        <taxon>Fistulifera</taxon>
    </lineage>
</organism>
<dbReference type="Proteomes" id="UP000198406">
    <property type="component" value="Unassembled WGS sequence"/>
</dbReference>
<dbReference type="AlphaFoldDB" id="A0A1Z5JYQ7"/>
<sequence length="157" mass="16896">MIRNFLIVLLSLMAASAQELSFSFSPEGHQSSSSGSSAGGDSCGLCSGSNLSACTSWVTSLDYTNYSVRNLFCGCTDRITGDSQCFRFMDRGLSELESFAKNECGVHLRCEILDYDAEPDSHVCDEQCAVVFMGCFAKCSTTCAYLYSCQAIAPVGK</sequence>
<feature type="signal peptide" evidence="1">
    <location>
        <begin position="1"/>
        <end position="17"/>
    </location>
</feature>
<name>A0A1Z5JYQ7_FISSO</name>
<protein>
    <recommendedName>
        <fullName evidence="4">Folate receptor-like domain-containing protein</fullName>
    </recommendedName>
</protein>
<proteinExistence type="predicted"/>
<keyword evidence="3" id="KW-1185">Reference proteome</keyword>
<feature type="chain" id="PRO_5012102682" description="Folate receptor-like domain-containing protein" evidence="1">
    <location>
        <begin position="18"/>
        <end position="157"/>
    </location>
</feature>
<keyword evidence="1" id="KW-0732">Signal</keyword>
<dbReference type="EMBL" id="BDSP01000135">
    <property type="protein sequence ID" value="GAX19173.1"/>
    <property type="molecule type" value="Genomic_DNA"/>
</dbReference>
<reference evidence="2 3" key="1">
    <citation type="journal article" date="2015" name="Plant Cell">
        <title>Oil accumulation by the oleaginous diatom Fistulifera solaris as revealed by the genome and transcriptome.</title>
        <authorList>
            <person name="Tanaka T."/>
            <person name="Maeda Y."/>
            <person name="Veluchamy A."/>
            <person name="Tanaka M."/>
            <person name="Abida H."/>
            <person name="Marechal E."/>
            <person name="Bowler C."/>
            <person name="Muto M."/>
            <person name="Sunaga Y."/>
            <person name="Tanaka M."/>
            <person name="Yoshino T."/>
            <person name="Taniguchi T."/>
            <person name="Fukuda Y."/>
            <person name="Nemoto M."/>
            <person name="Matsumoto M."/>
            <person name="Wong P.S."/>
            <person name="Aburatani S."/>
            <person name="Fujibuchi W."/>
        </authorList>
    </citation>
    <scope>NUCLEOTIDE SEQUENCE [LARGE SCALE GENOMIC DNA]</scope>
    <source>
        <strain evidence="2 3">JPCC DA0580</strain>
    </source>
</reference>
<dbReference type="InParanoid" id="A0A1Z5JYQ7"/>
<evidence type="ECO:0000313" key="2">
    <source>
        <dbReference type="EMBL" id="GAX19173.1"/>
    </source>
</evidence>
<evidence type="ECO:0000313" key="3">
    <source>
        <dbReference type="Proteomes" id="UP000198406"/>
    </source>
</evidence>
<evidence type="ECO:0008006" key="4">
    <source>
        <dbReference type="Google" id="ProtNLM"/>
    </source>
</evidence>
<comment type="caution">
    <text evidence="2">The sequence shown here is derived from an EMBL/GenBank/DDBJ whole genome shotgun (WGS) entry which is preliminary data.</text>
</comment>
<gene>
    <name evidence="2" type="ORF">FisN_15Lh343</name>
</gene>
<evidence type="ECO:0000256" key="1">
    <source>
        <dbReference type="SAM" id="SignalP"/>
    </source>
</evidence>